<dbReference type="Proteomes" id="UP001054945">
    <property type="component" value="Unassembled WGS sequence"/>
</dbReference>
<evidence type="ECO:0000313" key="1">
    <source>
        <dbReference type="EMBL" id="GIY80003.1"/>
    </source>
</evidence>
<accession>A0AAV4WCF2</accession>
<comment type="caution">
    <text evidence="1">The sequence shown here is derived from an EMBL/GenBank/DDBJ whole genome shotgun (WGS) entry which is preliminary data.</text>
</comment>
<reference evidence="1 2" key="1">
    <citation type="submission" date="2021-06" db="EMBL/GenBank/DDBJ databases">
        <title>Caerostris extrusa draft genome.</title>
        <authorList>
            <person name="Kono N."/>
            <person name="Arakawa K."/>
        </authorList>
    </citation>
    <scope>NUCLEOTIDE SEQUENCE [LARGE SCALE GENOMIC DNA]</scope>
</reference>
<dbReference type="EMBL" id="BPLR01015953">
    <property type="protein sequence ID" value="GIY80003.1"/>
    <property type="molecule type" value="Genomic_DNA"/>
</dbReference>
<dbReference type="AlphaFoldDB" id="A0AAV4WCF2"/>
<gene>
    <name evidence="1" type="ORF">CEXT_612361</name>
</gene>
<organism evidence="1 2">
    <name type="scientific">Caerostris extrusa</name>
    <name type="common">Bark spider</name>
    <name type="synonym">Caerostris bankana</name>
    <dbReference type="NCBI Taxonomy" id="172846"/>
    <lineage>
        <taxon>Eukaryota</taxon>
        <taxon>Metazoa</taxon>
        <taxon>Ecdysozoa</taxon>
        <taxon>Arthropoda</taxon>
        <taxon>Chelicerata</taxon>
        <taxon>Arachnida</taxon>
        <taxon>Araneae</taxon>
        <taxon>Araneomorphae</taxon>
        <taxon>Entelegynae</taxon>
        <taxon>Araneoidea</taxon>
        <taxon>Araneidae</taxon>
        <taxon>Caerostris</taxon>
    </lineage>
</organism>
<feature type="non-terminal residue" evidence="1">
    <location>
        <position position="1"/>
    </location>
</feature>
<protein>
    <submittedName>
        <fullName evidence="1">Uncharacterized protein</fullName>
    </submittedName>
</protein>
<proteinExistence type="predicted"/>
<evidence type="ECO:0000313" key="2">
    <source>
        <dbReference type="Proteomes" id="UP001054945"/>
    </source>
</evidence>
<name>A0AAV4WCF2_CAEEX</name>
<sequence>ESMLLATIEVSFSLDLRRGVLRGKQLKIGSNVVTWAA</sequence>
<keyword evidence="2" id="KW-1185">Reference proteome</keyword>